<dbReference type="AlphaFoldDB" id="A0A8I0GHM4"/>
<dbReference type="PANTHER" id="PTHR11122">
    <property type="entry name" value="APOSPORY-ASSOCIATED PROTEIN C-RELATED"/>
    <property type="match status" value="1"/>
</dbReference>
<dbReference type="SUPFAM" id="SSF74650">
    <property type="entry name" value="Galactose mutarotase-like"/>
    <property type="match status" value="1"/>
</dbReference>
<dbReference type="Pfam" id="PF01263">
    <property type="entry name" value="Aldose_epim"/>
    <property type="match status" value="1"/>
</dbReference>
<dbReference type="InterPro" id="IPR008183">
    <property type="entry name" value="Aldose_1/G6P_1-epimerase"/>
</dbReference>
<keyword evidence="3 4" id="KW-0413">Isomerase</keyword>
<protein>
    <recommendedName>
        <fullName evidence="4">Putative glucose-6-phosphate 1-epimerase</fullName>
        <ecNumber evidence="4">5.1.3.15</ecNumber>
    </recommendedName>
</protein>
<dbReference type="GO" id="GO:0030246">
    <property type="term" value="F:carbohydrate binding"/>
    <property type="evidence" value="ECO:0007669"/>
    <property type="project" value="UniProtKB-UniRule"/>
</dbReference>
<dbReference type="InterPro" id="IPR011013">
    <property type="entry name" value="Gal_mutarotase_sf_dom"/>
</dbReference>
<dbReference type="GO" id="GO:0047938">
    <property type="term" value="F:glucose-6-phosphate 1-epimerase activity"/>
    <property type="evidence" value="ECO:0007669"/>
    <property type="project" value="UniProtKB-UniRule"/>
</dbReference>
<dbReference type="CDD" id="cd09020">
    <property type="entry name" value="D-hex-6-P-epi_like"/>
    <property type="match status" value="1"/>
</dbReference>
<comment type="catalytic activity">
    <reaction evidence="1">
        <text>alpha-D-glucose 6-phosphate = beta-D-glucose 6-phosphate</text>
        <dbReference type="Rhea" id="RHEA:16249"/>
        <dbReference type="ChEBI" id="CHEBI:58225"/>
        <dbReference type="ChEBI" id="CHEBI:58247"/>
        <dbReference type="EC" id="5.1.3.15"/>
    </reaction>
</comment>
<name>A0A8I0GHM4_9ACTO</name>
<dbReference type="EC" id="5.1.3.15" evidence="4"/>
<dbReference type="GO" id="GO:0005975">
    <property type="term" value="P:carbohydrate metabolic process"/>
    <property type="evidence" value="ECO:0007669"/>
    <property type="project" value="InterPro"/>
</dbReference>
<keyword evidence="6" id="KW-1185">Reference proteome</keyword>
<dbReference type="InterPro" id="IPR025532">
    <property type="entry name" value="G6P_1-epimerase"/>
</dbReference>
<accession>A0A8I0GHM4</accession>
<evidence type="ECO:0000256" key="3">
    <source>
        <dbReference type="ARBA" id="ARBA00023235"/>
    </source>
</evidence>
<sequence length="281" mass="30851">MTSRFIARDVACGSATGRIYDYGAQVTAWQPRSEAPVIWQPASAPLTEGKPIRGGIPVCFPWFGAGDTGERQPFHGPARRVRWLLMDSFLDEANQTHQLTYRLTPRRLEDPVGWEFEALLSATFGKQLEVSLSVTNTDTEPVVFEEALHTYVAVGDASRVEVLGLDDDDFIDFTGEEPTRGTQSLELAFDGNEVNRLFSSTAPVTVEDPNNARRIVVRKSGSANTLVWNPGAEGSRTRAGLADGDWKKFLCIVSANCKDDAVSLEPGQTHVLTQTLSVEHL</sequence>
<evidence type="ECO:0000313" key="6">
    <source>
        <dbReference type="Proteomes" id="UP000627538"/>
    </source>
</evidence>
<evidence type="ECO:0000256" key="1">
    <source>
        <dbReference type="ARBA" id="ARBA00001096"/>
    </source>
</evidence>
<proteinExistence type="inferred from homology"/>
<comment type="similarity">
    <text evidence="2 4">Belongs to the glucose-6-phosphate 1-epimerase family.</text>
</comment>
<dbReference type="Gene3D" id="2.70.98.10">
    <property type="match status" value="1"/>
</dbReference>
<evidence type="ECO:0000256" key="4">
    <source>
        <dbReference type="PIRNR" id="PIRNR016020"/>
    </source>
</evidence>
<organism evidence="5 6">
    <name type="scientific">Nanchangia anserum</name>
    <dbReference type="NCBI Taxonomy" id="2692125"/>
    <lineage>
        <taxon>Bacteria</taxon>
        <taxon>Bacillati</taxon>
        <taxon>Actinomycetota</taxon>
        <taxon>Actinomycetes</taxon>
        <taxon>Actinomycetales</taxon>
        <taxon>Actinomycetaceae</taxon>
        <taxon>Nanchangia</taxon>
    </lineage>
</organism>
<evidence type="ECO:0000313" key="5">
    <source>
        <dbReference type="EMBL" id="MBD3690139.1"/>
    </source>
</evidence>
<dbReference type="EMBL" id="JACRUO010000002">
    <property type="protein sequence ID" value="MBD3690139.1"/>
    <property type="molecule type" value="Genomic_DNA"/>
</dbReference>
<gene>
    <name evidence="5" type="ORF">H8R10_07860</name>
</gene>
<evidence type="ECO:0000256" key="2">
    <source>
        <dbReference type="ARBA" id="ARBA00005866"/>
    </source>
</evidence>
<comment type="caution">
    <text evidence="5">The sequence shown here is derived from an EMBL/GenBank/DDBJ whole genome shotgun (WGS) entry which is preliminary data.</text>
</comment>
<dbReference type="RefSeq" id="WP_191072228.1">
    <property type="nucleotide sequence ID" value="NZ_CP060506.1"/>
</dbReference>
<dbReference type="PANTHER" id="PTHR11122:SF13">
    <property type="entry name" value="GLUCOSE-6-PHOSPHATE 1-EPIMERASE"/>
    <property type="match status" value="1"/>
</dbReference>
<dbReference type="InterPro" id="IPR014718">
    <property type="entry name" value="GH-type_carb-bd"/>
</dbReference>
<dbReference type="PIRSF" id="PIRSF016020">
    <property type="entry name" value="PHexose_mutarotase"/>
    <property type="match status" value="1"/>
</dbReference>
<dbReference type="Proteomes" id="UP000627538">
    <property type="component" value="Unassembled WGS sequence"/>
</dbReference>
<reference evidence="5 6" key="1">
    <citation type="submission" date="2020-08" db="EMBL/GenBank/DDBJ databases">
        <title>Winkia gen. nov., sp. nov., isolated from faeces of the Anser albifrons in China.</title>
        <authorList>
            <person name="Liu Q."/>
        </authorList>
    </citation>
    <scope>NUCLEOTIDE SEQUENCE [LARGE SCALE GENOMIC DNA]</scope>
    <source>
        <strain evidence="5 6">C62</strain>
    </source>
</reference>